<dbReference type="GO" id="GO:0008988">
    <property type="term" value="F:rRNA (adenine-N6-)-methyltransferase activity"/>
    <property type="evidence" value="ECO:0007669"/>
    <property type="project" value="InterPro"/>
</dbReference>
<keyword evidence="3" id="KW-0489">Methyltransferase</keyword>
<dbReference type="InterPro" id="IPR039846">
    <property type="entry name" value="ZCCHC4"/>
</dbReference>
<keyword evidence="4" id="KW-0808">Transferase</keyword>
<dbReference type="PROSITE" id="PS50216">
    <property type="entry name" value="DHHC"/>
    <property type="match status" value="1"/>
</dbReference>
<dbReference type="KEGG" id="goe:100905429"/>
<evidence type="ECO:0000256" key="4">
    <source>
        <dbReference type="ARBA" id="ARBA00022679"/>
    </source>
</evidence>
<feature type="region of interest" description="Disordered" evidence="5">
    <location>
        <begin position="430"/>
        <end position="450"/>
    </location>
</feature>
<evidence type="ECO:0000256" key="2">
    <source>
        <dbReference type="ARBA" id="ARBA00022490"/>
    </source>
</evidence>
<comment type="subcellular location">
    <subcellularLocation>
        <location evidence="1">Cytoplasm</location>
    </subcellularLocation>
</comment>
<reference evidence="7" key="1">
    <citation type="submission" date="2025-08" db="UniProtKB">
        <authorList>
            <consortium name="RefSeq"/>
        </authorList>
    </citation>
    <scope>IDENTIFICATION</scope>
</reference>
<dbReference type="GeneID" id="100905429"/>
<evidence type="ECO:0000256" key="3">
    <source>
        <dbReference type="ARBA" id="ARBA00022603"/>
    </source>
</evidence>
<protein>
    <submittedName>
        <fullName evidence="7">rRNA N6-adenosine-methyltransferase ZCCHC4</fullName>
    </submittedName>
</protein>
<dbReference type="PANTHER" id="PTHR13493:SF3">
    <property type="entry name" value="RRNA N6-ADENOSINE-METHYLTRANSFERASE ZCCHC4"/>
    <property type="match status" value="1"/>
</dbReference>
<evidence type="ECO:0000256" key="5">
    <source>
        <dbReference type="SAM" id="MobiDB-lite"/>
    </source>
</evidence>
<keyword evidence="2" id="KW-0963">Cytoplasm</keyword>
<evidence type="ECO:0000256" key="1">
    <source>
        <dbReference type="ARBA" id="ARBA00004496"/>
    </source>
</evidence>
<gene>
    <name evidence="7" type="primary">LOC100905429</name>
</gene>
<dbReference type="InterPro" id="IPR041370">
    <property type="entry name" value="Mlase_EEF1AKMT1/ZCCHC4"/>
</dbReference>
<dbReference type="Proteomes" id="UP000694867">
    <property type="component" value="Unplaced"/>
</dbReference>
<sequence length="450" mass="52004">MTLTLQRTHTLYEATVEALSSWTPMLQDSYSAVCWLSIRGVRSEMNPLIEFVKVLPSDPKTAPACAHGPALLFDRVGKKFFACSACRDRKICPLYVPYEQKKPAKTWDDIRDEILPEEAHIEPPATPDDFYRFCESCCRILIDPQCRHRREPISVDLMASPTTFLSQLSNNKCTAQYHFSEETLHLLIDLASRFRKVLCIGTPSVFEHLQHVSHVSSHLADIDRRFEAFFGERVFTWFNAFNALAFRKGDNSELWRFVGSETDESSDAEGLDEFLILVDPPFGGLLGPLSCTLQRIKSKAGCGRTILVFPYFNEAQVKLHFPELKMCDYSVRYRNHRKMKNSSPVRLFTDIPLSSIRLPEDEYKYCPACERWVHKINRHCEKCNACCSRNHEEYKHCDLCSRCIKSKWTHCIKCKRCHLEQQCGARRGVERSTKRPSGSTERRTRNKRGR</sequence>
<dbReference type="AlphaFoldDB" id="A0AAJ7L5T5"/>
<dbReference type="PANTHER" id="PTHR13493">
    <property type="entry name" value="ZINC FINGER CCHC DOMAIN-CONTAINING"/>
    <property type="match status" value="1"/>
</dbReference>
<dbReference type="GO" id="GO:0005737">
    <property type="term" value="C:cytoplasm"/>
    <property type="evidence" value="ECO:0007669"/>
    <property type="project" value="UniProtKB-SubCell"/>
</dbReference>
<evidence type="ECO:0000313" key="6">
    <source>
        <dbReference type="Proteomes" id="UP000694867"/>
    </source>
</evidence>
<keyword evidence="6" id="KW-1185">Reference proteome</keyword>
<accession>A0AAJ7L5T5</accession>
<dbReference type="Pfam" id="PF10237">
    <property type="entry name" value="N6-adenineMlase"/>
    <property type="match status" value="1"/>
</dbReference>
<dbReference type="GO" id="GO:0005730">
    <property type="term" value="C:nucleolus"/>
    <property type="evidence" value="ECO:0007669"/>
    <property type="project" value="TreeGrafter"/>
</dbReference>
<evidence type="ECO:0000313" key="7">
    <source>
        <dbReference type="RefSeq" id="XP_018494698.2"/>
    </source>
</evidence>
<proteinExistence type="predicted"/>
<dbReference type="RefSeq" id="XP_018494698.2">
    <property type="nucleotide sequence ID" value="XM_018639182.2"/>
</dbReference>
<organism evidence="6 7">
    <name type="scientific">Galendromus occidentalis</name>
    <name type="common">western predatory mite</name>
    <dbReference type="NCBI Taxonomy" id="34638"/>
    <lineage>
        <taxon>Eukaryota</taxon>
        <taxon>Metazoa</taxon>
        <taxon>Ecdysozoa</taxon>
        <taxon>Arthropoda</taxon>
        <taxon>Chelicerata</taxon>
        <taxon>Arachnida</taxon>
        <taxon>Acari</taxon>
        <taxon>Parasitiformes</taxon>
        <taxon>Mesostigmata</taxon>
        <taxon>Gamasina</taxon>
        <taxon>Phytoseioidea</taxon>
        <taxon>Phytoseiidae</taxon>
        <taxon>Typhlodrominae</taxon>
        <taxon>Galendromus</taxon>
    </lineage>
</organism>
<name>A0AAJ7L5T5_9ACAR</name>